<dbReference type="Gene3D" id="3.40.1390.10">
    <property type="entry name" value="MurE/MurF, N-terminal domain"/>
    <property type="match status" value="1"/>
</dbReference>
<dbReference type="NCBIfam" id="TIGR01853">
    <property type="entry name" value="lipid_A_lpxD"/>
    <property type="match status" value="1"/>
</dbReference>
<evidence type="ECO:0000256" key="6">
    <source>
        <dbReference type="ARBA" id="ARBA00023315"/>
    </source>
</evidence>
<comment type="catalytic activity">
    <reaction evidence="7">
        <text>a UDP-3-O-[(3R)-3-hydroxyacyl]-alpha-D-glucosamine + a (3R)-hydroxyacyl-[ACP] = a UDP-2-N,3-O-bis[(3R)-3-hydroxyacyl]-alpha-D-glucosamine + holo-[ACP] + H(+)</text>
        <dbReference type="Rhea" id="RHEA:53836"/>
        <dbReference type="Rhea" id="RHEA-COMP:9685"/>
        <dbReference type="Rhea" id="RHEA-COMP:9945"/>
        <dbReference type="ChEBI" id="CHEBI:15378"/>
        <dbReference type="ChEBI" id="CHEBI:64479"/>
        <dbReference type="ChEBI" id="CHEBI:78827"/>
        <dbReference type="ChEBI" id="CHEBI:137740"/>
        <dbReference type="ChEBI" id="CHEBI:137748"/>
        <dbReference type="EC" id="2.3.1.191"/>
    </reaction>
</comment>
<feature type="domain" description="UDP-3-O-[3-hydroxymyristoyl] glucosamine N-acyltransferase non-repeat region" evidence="8">
    <location>
        <begin position="28"/>
        <end position="91"/>
    </location>
</feature>
<dbReference type="NCBIfam" id="NF002060">
    <property type="entry name" value="PRK00892.1"/>
    <property type="match status" value="1"/>
</dbReference>
<dbReference type="PANTHER" id="PTHR43378:SF2">
    <property type="entry name" value="UDP-3-O-ACYLGLUCOSAMINE N-ACYLTRANSFERASE 1, MITOCHONDRIAL-RELATED"/>
    <property type="match status" value="1"/>
</dbReference>
<dbReference type="RefSeq" id="WP_171160942.1">
    <property type="nucleotide sequence ID" value="NZ_CP053073.1"/>
</dbReference>
<evidence type="ECO:0000256" key="1">
    <source>
        <dbReference type="ARBA" id="ARBA00022516"/>
    </source>
</evidence>
<dbReference type="Pfam" id="PF14602">
    <property type="entry name" value="Hexapep_2"/>
    <property type="match status" value="1"/>
</dbReference>
<comment type="subunit">
    <text evidence="7">Homotrimer.</text>
</comment>
<keyword evidence="3 7" id="KW-0808">Transferase</keyword>
<keyword evidence="10" id="KW-1185">Reference proteome</keyword>
<dbReference type="Pfam" id="PF04613">
    <property type="entry name" value="LpxD"/>
    <property type="match status" value="1"/>
</dbReference>
<dbReference type="InParanoid" id="A0A6M4H3Q1"/>
<protein>
    <recommendedName>
        <fullName evidence="7">UDP-3-O-acylglucosamine N-acyltransferase</fullName>
        <ecNumber evidence="7">2.3.1.191</ecNumber>
    </recommendedName>
</protein>
<evidence type="ECO:0000256" key="5">
    <source>
        <dbReference type="ARBA" id="ARBA00023098"/>
    </source>
</evidence>
<dbReference type="Pfam" id="PF00132">
    <property type="entry name" value="Hexapep"/>
    <property type="match status" value="2"/>
</dbReference>
<sequence>MAAPPSLSLRDIVARLGGEAVGEAAAPLTGVATLESAGPSQIAFLANLRYRSQLAATKAGAVILGPDEREATSLPRIVTPNPYAYYARTVALFNPAPAVVPGIHPTAQIDASARVAKSAEVGAFVVIGRGAKVGERAVIGAGCILGEDVTVGEDTRLHPRVTIYEGCSLGARGIVHSGVVIGADGFGMAPDAGRWVKIPQVGAVRIGDDVEVGANTTIDRGALDDTVIEEGVKLDNQIQVGHNCVIGAHTVIAGCVGIAGSVRIGKRCLIGGKAGITGHLQICDGVTVSAMTLITKSITKPGVYTSVAPFMPHADWLKYAARIRHGARGESDREHDDH</sequence>
<keyword evidence="5 7" id="KW-0443">Lipid metabolism</keyword>
<dbReference type="AlphaFoldDB" id="A0A6M4H3Q1"/>
<dbReference type="EC" id="2.3.1.191" evidence="7"/>
<keyword evidence="1 7" id="KW-0444">Lipid biosynthesis</keyword>
<dbReference type="KEGG" id="upl:DSM104440_00949"/>
<evidence type="ECO:0000256" key="2">
    <source>
        <dbReference type="ARBA" id="ARBA00022556"/>
    </source>
</evidence>
<dbReference type="UniPathway" id="UPA00973"/>
<evidence type="ECO:0000256" key="4">
    <source>
        <dbReference type="ARBA" id="ARBA00022737"/>
    </source>
</evidence>
<dbReference type="Gene3D" id="2.160.10.10">
    <property type="entry name" value="Hexapeptide repeat proteins"/>
    <property type="match status" value="1"/>
</dbReference>
<dbReference type="SUPFAM" id="SSF51161">
    <property type="entry name" value="Trimeric LpxA-like enzymes"/>
    <property type="match status" value="1"/>
</dbReference>
<dbReference type="GO" id="GO:0016020">
    <property type="term" value="C:membrane"/>
    <property type="evidence" value="ECO:0007669"/>
    <property type="project" value="GOC"/>
</dbReference>
<evidence type="ECO:0000256" key="3">
    <source>
        <dbReference type="ARBA" id="ARBA00022679"/>
    </source>
</evidence>
<evidence type="ECO:0000259" key="8">
    <source>
        <dbReference type="Pfam" id="PF04613"/>
    </source>
</evidence>
<proteinExistence type="inferred from homology"/>
<dbReference type="InterPro" id="IPR007691">
    <property type="entry name" value="LpxD"/>
</dbReference>
<gene>
    <name evidence="7 9" type="primary">lpxD</name>
    <name evidence="9" type="ORF">DSM104440_00949</name>
</gene>
<dbReference type="InterPro" id="IPR001451">
    <property type="entry name" value="Hexapep"/>
</dbReference>
<dbReference type="CDD" id="cd03352">
    <property type="entry name" value="LbH_LpxD"/>
    <property type="match status" value="1"/>
</dbReference>
<dbReference type="InterPro" id="IPR011004">
    <property type="entry name" value="Trimer_LpxA-like_sf"/>
</dbReference>
<name>A0A6M4H3Q1_9PROT</name>
<dbReference type="GO" id="GO:0009245">
    <property type="term" value="P:lipid A biosynthetic process"/>
    <property type="evidence" value="ECO:0007669"/>
    <property type="project" value="UniProtKB-UniRule"/>
</dbReference>
<dbReference type="GO" id="GO:0103118">
    <property type="term" value="F:UDP-3-O-[(3R)-3-hydroxyacyl]-glucosamine N-acyltransferase activity"/>
    <property type="evidence" value="ECO:0007669"/>
    <property type="project" value="UniProtKB-EC"/>
</dbReference>
<keyword evidence="4 7" id="KW-0677">Repeat</keyword>
<evidence type="ECO:0000256" key="7">
    <source>
        <dbReference type="HAMAP-Rule" id="MF_00523"/>
    </source>
</evidence>
<dbReference type="FunCoup" id="A0A6M4H3Q1">
    <property type="interactions" value="435"/>
</dbReference>
<feature type="active site" description="Proton acceptor" evidence="7">
    <location>
        <position position="242"/>
    </location>
</feature>
<comment type="pathway">
    <text evidence="7">Bacterial outer membrane biogenesis; LPS lipid A biosynthesis.</text>
</comment>
<evidence type="ECO:0000313" key="10">
    <source>
        <dbReference type="Proteomes" id="UP000503096"/>
    </source>
</evidence>
<dbReference type="PANTHER" id="PTHR43378">
    <property type="entry name" value="UDP-3-O-ACYLGLUCOSAMINE N-ACYLTRANSFERASE"/>
    <property type="match status" value="1"/>
</dbReference>
<dbReference type="EMBL" id="CP053073">
    <property type="protein sequence ID" value="QJR14156.1"/>
    <property type="molecule type" value="Genomic_DNA"/>
</dbReference>
<dbReference type="Proteomes" id="UP000503096">
    <property type="component" value="Chromosome"/>
</dbReference>
<keyword evidence="2 7" id="KW-0441">Lipid A biosynthesis</keyword>
<dbReference type="InterPro" id="IPR020573">
    <property type="entry name" value="UDP_GlcNAc_AcTrfase_non-rep"/>
</dbReference>
<keyword evidence="6 7" id="KW-0012">Acyltransferase</keyword>
<evidence type="ECO:0000313" key="9">
    <source>
        <dbReference type="EMBL" id="QJR14156.1"/>
    </source>
</evidence>
<dbReference type="HAMAP" id="MF_00523">
    <property type="entry name" value="LpxD"/>
    <property type="match status" value="1"/>
</dbReference>
<reference evidence="9 10" key="1">
    <citation type="submission" date="2020-04" db="EMBL/GenBank/DDBJ databases">
        <title>Usitatibacter rugosus gen. nov., sp. nov. and Usitatibacter palustris sp. nov., novel members of Usitatibacteraceae fam. nov. within the order Nitrosomonadales isolated from soil.</title>
        <authorList>
            <person name="Huber K.J."/>
            <person name="Neumann-Schaal M."/>
            <person name="Geppert A."/>
            <person name="Luckner M."/>
            <person name="Wanner G."/>
            <person name="Overmann J."/>
        </authorList>
    </citation>
    <scope>NUCLEOTIDE SEQUENCE [LARGE SCALE GENOMIC DNA]</scope>
    <source>
        <strain evidence="9 10">Swamp67</strain>
    </source>
</reference>
<comment type="function">
    <text evidence="7">Catalyzes the N-acylation of UDP-3-O-acylglucosamine using 3-hydroxyacyl-ACP as the acyl donor. Is involved in the biosynthesis of lipid A, a phosphorylated glycolipid that anchors the lipopolysaccharide to the outer membrane of the cell.</text>
</comment>
<accession>A0A6M4H3Q1</accession>
<organism evidence="9 10">
    <name type="scientific">Usitatibacter palustris</name>
    <dbReference type="NCBI Taxonomy" id="2732487"/>
    <lineage>
        <taxon>Bacteria</taxon>
        <taxon>Pseudomonadati</taxon>
        <taxon>Pseudomonadota</taxon>
        <taxon>Betaproteobacteria</taxon>
        <taxon>Nitrosomonadales</taxon>
        <taxon>Usitatibacteraceae</taxon>
        <taxon>Usitatibacter</taxon>
    </lineage>
</organism>
<dbReference type="GO" id="GO:0016410">
    <property type="term" value="F:N-acyltransferase activity"/>
    <property type="evidence" value="ECO:0007669"/>
    <property type="project" value="InterPro"/>
</dbReference>
<comment type="similarity">
    <text evidence="7">Belongs to the transferase hexapeptide repeat family. LpxD subfamily.</text>
</comment>